<dbReference type="Pfam" id="PF12678">
    <property type="entry name" value="zf-rbx1"/>
    <property type="match status" value="1"/>
</dbReference>
<dbReference type="InterPro" id="IPR001841">
    <property type="entry name" value="Znf_RING"/>
</dbReference>
<dbReference type="InterPro" id="IPR024766">
    <property type="entry name" value="Znf_RING_H2"/>
</dbReference>
<sequence>MAATTPTTPPTTTTTSAAPTIKMAATKPAYETKEDFEEFGLAPYLTTTTKAESCSICLKDLACEDTGAAHKPLSKAERKLLDDEVDAWYHIYDINLPRDPHHHHNPEEQVGIELKTCGHIFGKTCIETWLEDSNSCPMCRKVLYPKQPKNYWF</sequence>
<evidence type="ECO:0000256" key="7">
    <source>
        <dbReference type="SAM" id="MobiDB-lite"/>
    </source>
</evidence>
<dbReference type="EMBL" id="JBHGVX010000001">
    <property type="protein sequence ID" value="KAL1801410.1"/>
    <property type="molecule type" value="Genomic_DNA"/>
</dbReference>
<organism evidence="9 10">
    <name type="scientific">Alternaria dauci</name>
    <dbReference type="NCBI Taxonomy" id="48095"/>
    <lineage>
        <taxon>Eukaryota</taxon>
        <taxon>Fungi</taxon>
        <taxon>Dikarya</taxon>
        <taxon>Ascomycota</taxon>
        <taxon>Pezizomycotina</taxon>
        <taxon>Dothideomycetes</taxon>
        <taxon>Pleosporomycetidae</taxon>
        <taxon>Pleosporales</taxon>
        <taxon>Pleosporineae</taxon>
        <taxon>Pleosporaceae</taxon>
        <taxon>Alternaria</taxon>
        <taxon>Alternaria sect. Porri</taxon>
    </lineage>
</organism>
<accession>A0ABR3UZA6</accession>
<evidence type="ECO:0000256" key="3">
    <source>
        <dbReference type="ARBA" id="ARBA00022771"/>
    </source>
</evidence>
<protein>
    <recommendedName>
        <fullName evidence="8">RING-type domain-containing protein</fullName>
    </recommendedName>
</protein>
<feature type="region of interest" description="Disordered" evidence="7">
    <location>
        <begin position="1"/>
        <end position="20"/>
    </location>
</feature>
<keyword evidence="4" id="KW-0833">Ubl conjugation pathway</keyword>
<dbReference type="PANTHER" id="PTHR15710">
    <property type="entry name" value="E3 UBIQUITIN-PROTEIN LIGASE PRAJA"/>
    <property type="match status" value="1"/>
</dbReference>
<keyword evidence="5" id="KW-0862">Zinc</keyword>
<comment type="pathway">
    <text evidence="1">Protein modification; protein ubiquitination.</text>
</comment>
<evidence type="ECO:0000313" key="10">
    <source>
        <dbReference type="Proteomes" id="UP001578633"/>
    </source>
</evidence>
<keyword evidence="3 6" id="KW-0863">Zinc-finger</keyword>
<evidence type="ECO:0000256" key="2">
    <source>
        <dbReference type="ARBA" id="ARBA00022723"/>
    </source>
</evidence>
<dbReference type="Gene3D" id="3.30.40.10">
    <property type="entry name" value="Zinc/RING finger domain, C3HC4 (zinc finger)"/>
    <property type="match status" value="1"/>
</dbReference>
<evidence type="ECO:0000256" key="5">
    <source>
        <dbReference type="ARBA" id="ARBA00022833"/>
    </source>
</evidence>
<name>A0ABR3UZA6_9PLEO</name>
<dbReference type="RefSeq" id="XP_069311994.1">
    <property type="nucleotide sequence ID" value="XM_069447078.1"/>
</dbReference>
<dbReference type="InterPro" id="IPR013083">
    <property type="entry name" value="Znf_RING/FYVE/PHD"/>
</dbReference>
<keyword evidence="2" id="KW-0479">Metal-binding</keyword>
<keyword evidence="10" id="KW-1185">Reference proteome</keyword>
<dbReference type="GeneID" id="96082074"/>
<evidence type="ECO:0000313" key="9">
    <source>
        <dbReference type="EMBL" id="KAL1801410.1"/>
    </source>
</evidence>
<dbReference type="SUPFAM" id="SSF57850">
    <property type="entry name" value="RING/U-box"/>
    <property type="match status" value="1"/>
</dbReference>
<evidence type="ECO:0000259" key="8">
    <source>
        <dbReference type="PROSITE" id="PS50089"/>
    </source>
</evidence>
<evidence type="ECO:0000256" key="6">
    <source>
        <dbReference type="PROSITE-ProRule" id="PRU00175"/>
    </source>
</evidence>
<gene>
    <name evidence="9" type="ORF">ACET3X_001752</name>
</gene>
<evidence type="ECO:0000256" key="1">
    <source>
        <dbReference type="ARBA" id="ARBA00004906"/>
    </source>
</evidence>
<comment type="caution">
    <text evidence="9">The sequence shown here is derived from an EMBL/GenBank/DDBJ whole genome shotgun (WGS) entry which is preliminary data.</text>
</comment>
<feature type="domain" description="RING-type" evidence="8">
    <location>
        <begin position="54"/>
        <end position="140"/>
    </location>
</feature>
<dbReference type="Proteomes" id="UP001578633">
    <property type="component" value="Chromosome 1"/>
</dbReference>
<reference evidence="9 10" key="1">
    <citation type="submission" date="2024-09" db="EMBL/GenBank/DDBJ databases">
        <title>T2T genomes of carrot and Alternaria dauci and their utility for understanding host-pathogen interaction during carrot leaf blight disease.</title>
        <authorList>
            <person name="Liu W."/>
            <person name="Xu S."/>
            <person name="Ou C."/>
            <person name="Liu X."/>
            <person name="Zhuang F."/>
            <person name="Deng X.W."/>
        </authorList>
    </citation>
    <scope>NUCLEOTIDE SEQUENCE [LARGE SCALE GENOMIC DNA]</scope>
    <source>
        <strain evidence="9 10">A2016</strain>
    </source>
</reference>
<dbReference type="PROSITE" id="PS50089">
    <property type="entry name" value="ZF_RING_2"/>
    <property type="match status" value="1"/>
</dbReference>
<evidence type="ECO:0000256" key="4">
    <source>
        <dbReference type="ARBA" id="ARBA00022786"/>
    </source>
</evidence>
<proteinExistence type="predicted"/>